<evidence type="ECO:0000256" key="9">
    <source>
        <dbReference type="ARBA" id="ARBA00022982"/>
    </source>
</evidence>
<name>A0A6H1UFZ1_9GAMM</name>
<feature type="transmembrane region" description="Helical" evidence="13">
    <location>
        <begin position="223"/>
        <end position="240"/>
    </location>
</feature>
<dbReference type="InterPro" id="IPR006471">
    <property type="entry name" value="Formate_DH_gsu"/>
</dbReference>
<feature type="chain" id="PRO_5026085624" evidence="14">
    <location>
        <begin position="22"/>
        <end position="351"/>
    </location>
</feature>
<evidence type="ECO:0000256" key="5">
    <source>
        <dbReference type="ARBA" id="ARBA00022475"/>
    </source>
</evidence>
<keyword evidence="14" id="KW-0732">Signal</keyword>
<evidence type="ECO:0000256" key="14">
    <source>
        <dbReference type="SAM" id="SignalP"/>
    </source>
</evidence>
<evidence type="ECO:0000256" key="12">
    <source>
        <dbReference type="ARBA" id="ARBA00023136"/>
    </source>
</evidence>
<feature type="domain" description="Cytochrome b561 bacterial/Ni-hydrogenase" evidence="15">
    <location>
        <begin position="139"/>
        <end position="315"/>
    </location>
</feature>
<proteinExistence type="inferred from homology"/>
<dbReference type="KEGG" id="fes:HER31_14505"/>
<dbReference type="GO" id="GO:0022904">
    <property type="term" value="P:respiratory electron transport chain"/>
    <property type="evidence" value="ECO:0007669"/>
    <property type="project" value="InterPro"/>
</dbReference>
<organism evidence="16 17">
    <name type="scientific">Ferrimonas lipolytica</name>
    <dbReference type="NCBI Taxonomy" id="2724191"/>
    <lineage>
        <taxon>Bacteria</taxon>
        <taxon>Pseudomonadati</taxon>
        <taxon>Pseudomonadota</taxon>
        <taxon>Gammaproteobacteria</taxon>
        <taxon>Alteromonadales</taxon>
        <taxon>Ferrimonadaceae</taxon>
        <taxon>Ferrimonas</taxon>
    </lineage>
</organism>
<dbReference type="RefSeq" id="WP_168661539.1">
    <property type="nucleotide sequence ID" value="NZ_CP051180.1"/>
</dbReference>
<dbReference type="FunFam" id="1.20.950.20:FF:000002">
    <property type="entry name" value="Formate dehydrogenase cytochrome b556 subunit"/>
    <property type="match status" value="1"/>
</dbReference>
<evidence type="ECO:0000256" key="2">
    <source>
        <dbReference type="ARBA" id="ARBA00004651"/>
    </source>
</evidence>
<sequence length="351" mass="38890">MKVWTRLVVLLLCCWQGAVLAASAPTQQQEAETLVPFIMAAQAAEVEGKVQTQDSADLELMPLWVQARDGEVGRTSSQDVFHNNLINQYDLSLFEHRATWLSMTLALALFGMIVIFALFVMINGAAKLEHGYSGKEVLRWSKLDVVLHWIMAIPCLLLIFTGLALMAGRFVFGDLLGPEGVAALAAFAKPVHDYMAIPFAISAIIVMFRWLKHNWLASYDLKWFLVVGGYINFGPFKGKHPDAGFSNAGEKLWFWCFTIFGLAIIASGAFLLFPEMLATSRTGALQALLIHGMSAVIITGFTVVHIFMATVLSEGGMVNMVSGYCDENWAKQHHNVWYDDIKADGSIEYKT</sequence>
<feature type="signal peptide" evidence="14">
    <location>
        <begin position="1"/>
        <end position="21"/>
    </location>
</feature>
<feature type="transmembrane region" description="Helical" evidence="13">
    <location>
        <begin position="100"/>
        <end position="125"/>
    </location>
</feature>
<dbReference type="GO" id="GO:0009326">
    <property type="term" value="C:formate dehydrogenase complex"/>
    <property type="evidence" value="ECO:0007669"/>
    <property type="project" value="InterPro"/>
</dbReference>
<protein>
    <submittedName>
        <fullName evidence="16">Formate dehydrogenase subunit gamma</fullName>
    </submittedName>
</protein>
<feature type="transmembrane region" description="Helical" evidence="13">
    <location>
        <begin position="285"/>
        <end position="312"/>
    </location>
</feature>
<feature type="transmembrane region" description="Helical" evidence="13">
    <location>
        <begin position="252"/>
        <end position="273"/>
    </location>
</feature>
<evidence type="ECO:0000313" key="16">
    <source>
        <dbReference type="EMBL" id="QIZ78001.1"/>
    </source>
</evidence>
<dbReference type="NCBIfam" id="TIGR01583">
    <property type="entry name" value="formate-DH-gamm"/>
    <property type="match status" value="1"/>
</dbReference>
<dbReference type="GO" id="GO:0036397">
    <property type="term" value="F:formate dehydrogenase (quinone) activity"/>
    <property type="evidence" value="ECO:0007669"/>
    <property type="project" value="TreeGrafter"/>
</dbReference>
<evidence type="ECO:0000256" key="11">
    <source>
        <dbReference type="ARBA" id="ARBA00023004"/>
    </source>
</evidence>
<keyword evidence="7 13" id="KW-0812">Transmembrane</keyword>
<evidence type="ECO:0000256" key="6">
    <source>
        <dbReference type="ARBA" id="ARBA00022617"/>
    </source>
</evidence>
<feature type="transmembrane region" description="Helical" evidence="13">
    <location>
        <begin position="191"/>
        <end position="211"/>
    </location>
</feature>
<dbReference type="GO" id="GO:0046872">
    <property type="term" value="F:metal ion binding"/>
    <property type="evidence" value="ECO:0007669"/>
    <property type="project" value="UniProtKB-KW"/>
</dbReference>
<dbReference type="GO" id="GO:0008863">
    <property type="term" value="F:formate dehydrogenase (NAD+) activity"/>
    <property type="evidence" value="ECO:0007669"/>
    <property type="project" value="InterPro"/>
</dbReference>
<dbReference type="EMBL" id="CP051180">
    <property type="protein sequence ID" value="QIZ78001.1"/>
    <property type="molecule type" value="Genomic_DNA"/>
</dbReference>
<evidence type="ECO:0000313" key="17">
    <source>
        <dbReference type="Proteomes" id="UP000501602"/>
    </source>
</evidence>
<keyword evidence="12 13" id="KW-0472">Membrane</keyword>
<reference evidence="16 17" key="1">
    <citation type="submission" date="2020-04" db="EMBL/GenBank/DDBJ databases">
        <title>Ferrimonas sp. S7 isolated from sea water.</title>
        <authorList>
            <person name="Bae S.S."/>
            <person name="Baek K."/>
        </authorList>
    </citation>
    <scope>NUCLEOTIDE SEQUENCE [LARGE SCALE GENOMIC DNA]</scope>
    <source>
        <strain evidence="16 17">S7</strain>
    </source>
</reference>
<dbReference type="InterPro" id="IPR016174">
    <property type="entry name" value="Di-haem_cyt_TM"/>
</dbReference>
<dbReference type="Proteomes" id="UP000501602">
    <property type="component" value="Chromosome"/>
</dbReference>
<dbReference type="Pfam" id="PF01292">
    <property type="entry name" value="Ni_hydr_CYTB"/>
    <property type="match status" value="1"/>
</dbReference>
<dbReference type="GO" id="GO:0009055">
    <property type="term" value="F:electron transfer activity"/>
    <property type="evidence" value="ECO:0007669"/>
    <property type="project" value="InterPro"/>
</dbReference>
<evidence type="ECO:0000256" key="13">
    <source>
        <dbReference type="SAM" id="Phobius"/>
    </source>
</evidence>
<evidence type="ECO:0000256" key="7">
    <source>
        <dbReference type="ARBA" id="ARBA00022692"/>
    </source>
</evidence>
<dbReference type="SUPFAM" id="SSF81342">
    <property type="entry name" value="Transmembrane di-heme cytochromes"/>
    <property type="match status" value="1"/>
</dbReference>
<comment type="subcellular location">
    <subcellularLocation>
        <location evidence="2">Cell membrane</location>
        <topology evidence="2">Multi-pass membrane protein</topology>
    </subcellularLocation>
</comment>
<comment type="cofactor">
    <cofactor evidence="1">
        <name>heme</name>
        <dbReference type="ChEBI" id="CHEBI:30413"/>
    </cofactor>
</comment>
<feature type="transmembrane region" description="Helical" evidence="13">
    <location>
        <begin position="146"/>
        <end position="171"/>
    </location>
</feature>
<evidence type="ECO:0000256" key="8">
    <source>
        <dbReference type="ARBA" id="ARBA00022723"/>
    </source>
</evidence>
<keyword evidence="11" id="KW-0408">Iron</keyword>
<keyword evidence="6" id="KW-0349">Heme</keyword>
<comment type="similarity">
    <text evidence="3">Belongs to the formate dehydrogenase gamma subunit family.</text>
</comment>
<keyword evidence="17" id="KW-1185">Reference proteome</keyword>
<keyword evidence="10 13" id="KW-1133">Transmembrane helix</keyword>
<evidence type="ECO:0000256" key="4">
    <source>
        <dbReference type="ARBA" id="ARBA00022448"/>
    </source>
</evidence>
<dbReference type="PANTHER" id="PTHR30074">
    <property type="entry name" value="FORMATE DEHYDROGENASE, NITRATE-INDUCIBLE, CYTOCHROME B556 FDN SUBUNIT"/>
    <property type="match status" value="1"/>
</dbReference>
<evidence type="ECO:0000256" key="3">
    <source>
        <dbReference type="ARBA" id="ARBA00010747"/>
    </source>
</evidence>
<dbReference type="AlphaFoldDB" id="A0A6H1UFZ1"/>
<accession>A0A6H1UFZ1</accession>
<keyword evidence="4" id="KW-0813">Transport</keyword>
<keyword evidence="9" id="KW-0249">Electron transport</keyword>
<evidence type="ECO:0000259" key="15">
    <source>
        <dbReference type="Pfam" id="PF01292"/>
    </source>
</evidence>
<gene>
    <name evidence="16" type="ORF">HER31_14505</name>
</gene>
<dbReference type="Gene3D" id="1.20.950.20">
    <property type="entry name" value="Transmembrane di-heme cytochromes, Chain C"/>
    <property type="match status" value="1"/>
</dbReference>
<dbReference type="InterPro" id="IPR051817">
    <property type="entry name" value="FDH_cytochrome_b556_subunit"/>
</dbReference>
<keyword evidence="5" id="KW-1003">Cell membrane</keyword>
<dbReference type="PANTHER" id="PTHR30074:SF6">
    <property type="entry name" value="FORMATE DEHYDROGENASE GAMMA SUBUNIT"/>
    <property type="match status" value="1"/>
</dbReference>
<evidence type="ECO:0000256" key="10">
    <source>
        <dbReference type="ARBA" id="ARBA00022989"/>
    </source>
</evidence>
<dbReference type="GO" id="GO:0015944">
    <property type="term" value="P:formate oxidation"/>
    <property type="evidence" value="ECO:0007669"/>
    <property type="project" value="UniProtKB-ARBA"/>
</dbReference>
<keyword evidence="8" id="KW-0479">Metal-binding</keyword>
<dbReference type="GO" id="GO:0005886">
    <property type="term" value="C:plasma membrane"/>
    <property type="evidence" value="ECO:0007669"/>
    <property type="project" value="UniProtKB-SubCell"/>
</dbReference>
<dbReference type="GO" id="GO:0009061">
    <property type="term" value="P:anaerobic respiration"/>
    <property type="evidence" value="ECO:0007669"/>
    <property type="project" value="TreeGrafter"/>
</dbReference>
<evidence type="ECO:0000256" key="1">
    <source>
        <dbReference type="ARBA" id="ARBA00001971"/>
    </source>
</evidence>
<dbReference type="InterPro" id="IPR011577">
    <property type="entry name" value="Cyt_b561_bac/Ni-Hgenase"/>
</dbReference>